<feature type="chain" id="PRO_5011706642" description="Outer membrane lipoprotein-sorting protein" evidence="1">
    <location>
        <begin position="21"/>
        <end position="195"/>
    </location>
</feature>
<organism evidence="2 3">
    <name type="scientific">Aquimonas voraii</name>
    <dbReference type="NCBI Taxonomy" id="265719"/>
    <lineage>
        <taxon>Bacteria</taxon>
        <taxon>Pseudomonadati</taxon>
        <taxon>Pseudomonadota</taxon>
        <taxon>Gammaproteobacteria</taxon>
        <taxon>Lysobacterales</taxon>
        <taxon>Lysobacteraceae</taxon>
        <taxon>Aquimonas</taxon>
    </lineage>
</organism>
<evidence type="ECO:0008006" key="4">
    <source>
        <dbReference type="Google" id="ProtNLM"/>
    </source>
</evidence>
<dbReference type="Gene3D" id="2.50.20.20">
    <property type="match status" value="1"/>
</dbReference>
<dbReference type="OrthoDB" id="5957772at2"/>
<dbReference type="Proteomes" id="UP000199603">
    <property type="component" value="Unassembled WGS sequence"/>
</dbReference>
<feature type="signal peptide" evidence="1">
    <location>
        <begin position="1"/>
        <end position="20"/>
    </location>
</feature>
<sequence length="195" mass="21874">MNRPLSLLCCIAFASLGADAALADARDEVVAAWQKTLDHGSYRMRMEVESRGRTTTQEMDVQLPSSFHMRSPDSEMILLPQGTWMRVNGNWMQMPMNMSRMVEAYSAEAIEEGKRGLAEVERIGEGMVEGCDAVSYRYTTRGKFMGVSSDSTTEMAVCKDSGLPRQLTSTSGKRRKDSVRIVYDFETPIDIRPPR</sequence>
<dbReference type="EMBL" id="FNAG01000001">
    <property type="protein sequence ID" value="SDD23927.1"/>
    <property type="molecule type" value="Genomic_DNA"/>
</dbReference>
<dbReference type="RefSeq" id="WP_091239251.1">
    <property type="nucleotide sequence ID" value="NZ_FNAG01000001.1"/>
</dbReference>
<evidence type="ECO:0000256" key="1">
    <source>
        <dbReference type="SAM" id="SignalP"/>
    </source>
</evidence>
<evidence type="ECO:0000313" key="2">
    <source>
        <dbReference type="EMBL" id="SDD23927.1"/>
    </source>
</evidence>
<proteinExistence type="predicted"/>
<protein>
    <recommendedName>
        <fullName evidence="4">Outer membrane lipoprotein-sorting protein</fullName>
    </recommendedName>
</protein>
<name>A0A1G6T640_9GAMM</name>
<gene>
    <name evidence="2" type="ORF">SAMN04488509_101874</name>
</gene>
<accession>A0A1G6T640</accession>
<dbReference type="AlphaFoldDB" id="A0A1G6T640"/>
<keyword evidence="3" id="KW-1185">Reference proteome</keyword>
<keyword evidence="1" id="KW-0732">Signal</keyword>
<evidence type="ECO:0000313" key="3">
    <source>
        <dbReference type="Proteomes" id="UP000199603"/>
    </source>
</evidence>
<reference evidence="2 3" key="1">
    <citation type="submission" date="2016-10" db="EMBL/GenBank/DDBJ databases">
        <authorList>
            <person name="de Groot N.N."/>
        </authorList>
    </citation>
    <scope>NUCLEOTIDE SEQUENCE [LARGE SCALE GENOMIC DNA]</scope>
    <source>
        <strain evidence="2 3">DSM 16957</strain>
    </source>
</reference>